<dbReference type="EMBL" id="BARS01037999">
    <property type="protein sequence ID" value="GAG17642.1"/>
    <property type="molecule type" value="Genomic_DNA"/>
</dbReference>
<dbReference type="AlphaFoldDB" id="X0W2S3"/>
<organism evidence="1">
    <name type="scientific">marine sediment metagenome</name>
    <dbReference type="NCBI Taxonomy" id="412755"/>
    <lineage>
        <taxon>unclassified sequences</taxon>
        <taxon>metagenomes</taxon>
        <taxon>ecological metagenomes</taxon>
    </lineage>
</organism>
<proteinExistence type="predicted"/>
<accession>X0W2S3</accession>
<comment type="caution">
    <text evidence="1">The sequence shown here is derived from an EMBL/GenBank/DDBJ whole genome shotgun (WGS) entry which is preliminary data.</text>
</comment>
<sequence length="66" mass="7737">MLAPEVPVEVELINGEILAGSFFVEMPPERSRLSDYLNFSPQFLYLCRQKWDIILNKAYMRSVKDK</sequence>
<evidence type="ECO:0000313" key="1">
    <source>
        <dbReference type="EMBL" id="GAG17642.1"/>
    </source>
</evidence>
<gene>
    <name evidence="1" type="ORF">S01H1_58191</name>
</gene>
<protein>
    <submittedName>
        <fullName evidence="1">Uncharacterized protein</fullName>
    </submittedName>
</protein>
<reference evidence="1" key="1">
    <citation type="journal article" date="2014" name="Front. Microbiol.">
        <title>High frequency of phylogenetically diverse reductive dehalogenase-homologous genes in deep subseafloor sedimentary metagenomes.</title>
        <authorList>
            <person name="Kawai M."/>
            <person name="Futagami T."/>
            <person name="Toyoda A."/>
            <person name="Takaki Y."/>
            <person name="Nishi S."/>
            <person name="Hori S."/>
            <person name="Arai W."/>
            <person name="Tsubouchi T."/>
            <person name="Morono Y."/>
            <person name="Uchiyama I."/>
            <person name="Ito T."/>
            <person name="Fujiyama A."/>
            <person name="Inagaki F."/>
            <person name="Takami H."/>
        </authorList>
    </citation>
    <scope>NUCLEOTIDE SEQUENCE</scope>
    <source>
        <strain evidence="1">Expedition CK06-06</strain>
    </source>
</reference>
<name>X0W2S3_9ZZZZ</name>